<organism evidence="3 4">
    <name type="scientific">Mollisia scopiformis</name>
    <name type="common">Conifer needle endophyte fungus</name>
    <name type="synonym">Phialocephala scopiformis</name>
    <dbReference type="NCBI Taxonomy" id="149040"/>
    <lineage>
        <taxon>Eukaryota</taxon>
        <taxon>Fungi</taxon>
        <taxon>Dikarya</taxon>
        <taxon>Ascomycota</taxon>
        <taxon>Pezizomycotina</taxon>
        <taxon>Leotiomycetes</taxon>
        <taxon>Helotiales</taxon>
        <taxon>Mollisiaceae</taxon>
        <taxon>Mollisia</taxon>
    </lineage>
</organism>
<dbReference type="OrthoDB" id="3473305at2759"/>
<feature type="region of interest" description="Disordered" evidence="1">
    <location>
        <begin position="279"/>
        <end position="300"/>
    </location>
</feature>
<evidence type="ECO:0000259" key="2">
    <source>
        <dbReference type="Pfam" id="PF20150"/>
    </source>
</evidence>
<reference evidence="3 4" key="1">
    <citation type="submission" date="2015-10" db="EMBL/GenBank/DDBJ databases">
        <title>Full genome of DAOMC 229536 Phialocephala scopiformis, a fungal endophyte of spruce producing the potent anti-insectan compound rugulosin.</title>
        <authorList>
            <consortium name="DOE Joint Genome Institute"/>
            <person name="Walker A.K."/>
            <person name="Frasz S.L."/>
            <person name="Seifert K.A."/>
            <person name="Miller J.D."/>
            <person name="Mondo S.J."/>
            <person name="Labutti K."/>
            <person name="Lipzen A."/>
            <person name="Dockter R."/>
            <person name="Kennedy M."/>
            <person name="Grigoriev I.V."/>
            <person name="Spatafora J.W."/>
        </authorList>
    </citation>
    <scope>NUCLEOTIDE SEQUENCE [LARGE SCALE GENOMIC DNA]</scope>
    <source>
        <strain evidence="3 4">CBS 120377</strain>
    </source>
</reference>
<proteinExistence type="predicted"/>
<dbReference type="Proteomes" id="UP000070700">
    <property type="component" value="Unassembled WGS sequence"/>
</dbReference>
<dbReference type="InParanoid" id="A0A194XA77"/>
<evidence type="ECO:0000313" key="3">
    <source>
        <dbReference type="EMBL" id="KUJ17044.1"/>
    </source>
</evidence>
<dbReference type="KEGG" id="psco:LY89DRAFT_70362"/>
<evidence type="ECO:0000313" key="4">
    <source>
        <dbReference type="Proteomes" id="UP000070700"/>
    </source>
</evidence>
<gene>
    <name evidence="3" type="ORF">LY89DRAFT_70362</name>
</gene>
<sequence>MDSNASKTKEGTPDGMAKYDDPDYYSPKWAKAAPKIWKPYLTSFTLFSDLPIEIRQAIWKWSLAARVVEVKFNVNHGFFSTNKPPVALSVCKDSRDAVKYLYPICFGTIIHEAAIAFNFSLDTLYLDADLAPEVVPFIYSWKGLEAENLQTLAIDRYLDEEMEEFGYGIAFEAIKTLRQTTRLMPALKKVLMVAKLDDYWHEHGLPEGSGEIKLMESLPYDLQRYIDEEWHMDDEDGASECHQLPNMDDVLEGFDAPSKSVVWGWRPTELPLQPHPWDELIGDSEGHTPIQMSENEGDDD</sequence>
<dbReference type="PANTHER" id="PTHR35910">
    <property type="entry name" value="2EXR DOMAIN-CONTAINING PROTEIN"/>
    <property type="match status" value="1"/>
</dbReference>
<evidence type="ECO:0000256" key="1">
    <source>
        <dbReference type="SAM" id="MobiDB-lite"/>
    </source>
</evidence>
<dbReference type="GeneID" id="28827059"/>
<dbReference type="AlphaFoldDB" id="A0A194XA77"/>
<feature type="domain" description="2EXR" evidence="2">
    <location>
        <begin position="44"/>
        <end position="124"/>
    </location>
</feature>
<protein>
    <recommendedName>
        <fullName evidence="2">2EXR domain-containing protein</fullName>
    </recommendedName>
</protein>
<name>A0A194XA77_MOLSC</name>
<dbReference type="InterPro" id="IPR045518">
    <property type="entry name" value="2EXR"/>
</dbReference>
<dbReference type="RefSeq" id="XP_018071399.1">
    <property type="nucleotide sequence ID" value="XM_018217333.1"/>
</dbReference>
<dbReference type="EMBL" id="KQ947415">
    <property type="protein sequence ID" value="KUJ17044.1"/>
    <property type="molecule type" value="Genomic_DNA"/>
</dbReference>
<accession>A0A194XA77</accession>
<dbReference type="PANTHER" id="PTHR35910:SF6">
    <property type="entry name" value="2EXR DOMAIN-CONTAINING PROTEIN"/>
    <property type="match status" value="1"/>
</dbReference>
<dbReference type="Pfam" id="PF20150">
    <property type="entry name" value="2EXR"/>
    <property type="match status" value="1"/>
</dbReference>
<keyword evidence="4" id="KW-1185">Reference proteome</keyword>